<protein>
    <submittedName>
        <fullName evidence="1">Uncharacterized protein</fullName>
    </submittedName>
</protein>
<sequence>MFNSFCFLSPIIFIFKRDSISIKSSPEIWETRYPILSSVANTTTICLLEIAWS</sequence>
<dbReference type="AlphaFoldDB" id="A0A396IHB5"/>
<reference evidence="1" key="1">
    <citation type="journal article" date="2018" name="Nat. Plants">
        <title>Whole-genome landscape of Medicago truncatula symbiotic genes.</title>
        <authorList>
            <person name="Pecrix Y."/>
            <person name="Gamas P."/>
            <person name="Carrere S."/>
        </authorList>
    </citation>
    <scope>NUCLEOTIDE SEQUENCE</scope>
    <source>
        <tissue evidence="1">Leaves</tissue>
    </source>
</reference>
<proteinExistence type="predicted"/>
<evidence type="ECO:0000313" key="1">
    <source>
        <dbReference type="EMBL" id="RHN65026.1"/>
    </source>
</evidence>
<organism evidence="1">
    <name type="scientific">Medicago truncatula</name>
    <name type="common">Barrel medic</name>
    <name type="synonym">Medicago tribuloides</name>
    <dbReference type="NCBI Taxonomy" id="3880"/>
    <lineage>
        <taxon>Eukaryota</taxon>
        <taxon>Viridiplantae</taxon>
        <taxon>Streptophyta</taxon>
        <taxon>Embryophyta</taxon>
        <taxon>Tracheophyta</taxon>
        <taxon>Spermatophyta</taxon>
        <taxon>Magnoliopsida</taxon>
        <taxon>eudicotyledons</taxon>
        <taxon>Gunneridae</taxon>
        <taxon>Pentapetalae</taxon>
        <taxon>rosids</taxon>
        <taxon>fabids</taxon>
        <taxon>Fabales</taxon>
        <taxon>Fabaceae</taxon>
        <taxon>Papilionoideae</taxon>
        <taxon>50 kb inversion clade</taxon>
        <taxon>NPAAA clade</taxon>
        <taxon>Hologalegina</taxon>
        <taxon>IRL clade</taxon>
        <taxon>Trifolieae</taxon>
        <taxon>Medicago</taxon>
    </lineage>
</organism>
<accession>A0A396IHB5</accession>
<dbReference type="Proteomes" id="UP000265566">
    <property type="component" value="Chromosome 4"/>
</dbReference>
<comment type="caution">
    <text evidence="1">The sequence shown here is derived from an EMBL/GenBank/DDBJ whole genome shotgun (WGS) entry which is preliminary data.</text>
</comment>
<dbReference type="EMBL" id="PSQE01000004">
    <property type="protein sequence ID" value="RHN65026.1"/>
    <property type="molecule type" value="Genomic_DNA"/>
</dbReference>
<dbReference type="Gramene" id="rna27919">
    <property type="protein sequence ID" value="RHN65026.1"/>
    <property type="gene ID" value="gene27919"/>
</dbReference>
<name>A0A396IHB5_MEDTR</name>
<gene>
    <name evidence="1" type="ORF">MtrunA17_Chr4g0075501</name>
</gene>